<reference evidence="1 2" key="2">
    <citation type="journal article" date="2017" name="Front. Plant Sci.">
        <title>Gene Classification and Mining of Molecular Markers Useful in Red Clover (Trifolium pratense) Breeding.</title>
        <authorList>
            <person name="Istvanek J."/>
            <person name="Dluhosova J."/>
            <person name="Dluhos P."/>
            <person name="Patkova L."/>
            <person name="Nedelnik J."/>
            <person name="Repkova J."/>
        </authorList>
    </citation>
    <scope>NUCLEOTIDE SEQUENCE [LARGE SCALE GENOMIC DNA]</scope>
    <source>
        <strain evidence="2">cv. Tatra</strain>
        <tissue evidence="1">Young leaves</tissue>
    </source>
</reference>
<proteinExistence type="predicted"/>
<organism evidence="1 2">
    <name type="scientific">Trifolium pratense</name>
    <name type="common">Red clover</name>
    <dbReference type="NCBI Taxonomy" id="57577"/>
    <lineage>
        <taxon>Eukaryota</taxon>
        <taxon>Viridiplantae</taxon>
        <taxon>Streptophyta</taxon>
        <taxon>Embryophyta</taxon>
        <taxon>Tracheophyta</taxon>
        <taxon>Spermatophyta</taxon>
        <taxon>Magnoliopsida</taxon>
        <taxon>eudicotyledons</taxon>
        <taxon>Gunneridae</taxon>
        <taxon>Pentapetalae</taxon>
        <taxon>rosids</taxon>
        <taxon>fabids</taxon>
        <taxon>Fabales</taxon>
        <taxon>Fabaceae</taxon>
        <taxon>Papilionoideae</taxon>
        <taxon>50 kb inversion clade</taxon>
        <taxon>NPAAA clade</taxon>
        <taxon>Hologalegina</taxon>
        <taxon>IRL clade</taxon>
        <taxon>Trifolieae</taxon>
        <taxon>Trifolium</taxon>
    </lineage>
</organism>
<accession>A0A2K3MA23</accession>
<comment type="caution">
    <text evidence="1">The sequence shown here is derived from an EMBL/GenBank/DDBJ whole genome shotgun (WGS) entry which is preliminary data.</text>
</comment>
<feature type="non-terminal residue" evidence="1">
    <location>
        <position position="1"/>
    </location>
</feature>
<dbReference type="Proteomes" id="UP000236291">
    <property type="component" value="Unassembled WGS sequence"/>
</dbReference>
<protein>
    <submittedName>
        <fullName evidence="1">Uncharacterized protein</fullName>
    </submittedName>
</protein>
<gene>
    <name evidence="1" type="ORF">L195_g043728</name>
</gene>
<name>A0A2K3MA23_TRIPR</name>
<dbReference type="EMBL" id="ASHM01054355">
    <property type="protein sequence ID" value="PNX87635.1"/>
    <property type="molecule type" value="Genomic_DNA"/>
</dbReference>
<sequence length="45" mass="4788">GAIAGIEKSFGLVCCPDFKDLCVRPACYKPPFCCLSLPSPVVMNP</sequence>
<evidence type="ECO:0000313" key="2">
    <source>
        <dbReference type="Proteomes" id="UP000236291"/>
    </source>
</evidence>
<dbReference type="AlphaFoldDB" id="A0A2K3MA23"/>
<evidence type="ECO:0000313" key="1">
    <source>
        <dbReference type="EMBL" id="PNX87635.1"/>
    </source>
</evidence>
<reference evidence="1 2" key="1">
    <citation type="journal article" date="2014" name="Am. J. Bot.">
        <title>Genome assembly and annotation for red clover (Trifolium pratense; Fabaceae).</title>
        <authorList>
            <person name="Istvanek J."/>
            <person name="Jaros M."/>
            <person name="Krenek A."/>
            <person name="Repkova J."/>
        </authorList>
    </citation>
    <scope>NUCLEOTIDE SEQUENCE [LARGE SCALE GENOMIC DNA]</scope>
    <source>
        <strain evidence="2">cv. Tatra</strain>
        <tissue evidence="1">Young leaves</tissue>
    </source>
</reference>